<dbReference type="Proteomes" id="UP000607653">
    <property type="component" value="Unassembled WGS sequence"/>
</dbReference>
<name>A0A822Z7Y3_NELNU</name>
<evidence type="ECO:0000313" key="3">
    <source>
        <dbReference type="EMBL" id="DAD39577.1"/>
    </source>
</evidence>
<dbReference type="EMBL" id="DUZY01000005">
    <property type="protein sequence ID" value="DAD39577.1"/>
    <property type="molecule type" value="Genomic_DNA"/>
</dbReference>
<comment type="caution">
    <text evidence="2">The sequence shown here is derived from an EMBL/GenBank/DDBJ whole genome shotgun (WGS) entry which is preliminary data.</text>
</comment>
<proteinExistence type="predicted"/>
<organism evidence="2 4">
    <name type="scientific">Nelumbo nucifera</name>
    <name type="common">Sacred lotus</name>
    <dbReference type="NCBI Taxonomy" id="4432"/>
    <lineage>
        <taxon>Eukaryota</taxon>
        <taxon>Viridiplantae</taxon>
        <taxon>Streptophyta</taxon>
        <taxon>Embryophyta</taxon>
        <taxon>Tracheophyta</taxon>
        <taxon>Spermatophyta</taxon>
        <taxon>Magnoliopsida</taxon>
        <taxon>Proteales</taxon>
        <taxon>Nelumbonaceae</taxon>
        <taxon>Nelumbo</taxon>
    </lineage>
</organism>
<gene>
    <name evidence="2" type="ORF">HUJ06_013898</name>
    <name evidence="3" type="ORF">HUJ06_013900</name>
</gene>
<evidence type="ECO:0000313" key="2">
    <source>
        <dbReference type="EMBL" id="DAD39575.1"/>
    </source>
</evidence>
<evidence type="ECO:0000313" key="4">
    <source>
        <dbReference type="Proteomes" id="UP000607653"/>
    </source>
</evidence>
<feature type="compositionally biased region" description="Basic residues" evidence="1">
    <location>
        <begin position="111"/>
        <end position="120"/>
    </location>
</feature>
<feature type="region of interest" description="Disordered" evidence="1">
    <location>
        <begin position="97"/>
        <end position="120"/>
    </location>
</feature>
<protein>
    <submittedName>
        <fullName evidence="2">Uncharacterized protein</fullName>
    </submittedName>
</protein>
<dbReference type="EMBL" id="DUZY01000005">
    <property type="protein sequence ID" value="DAD39575.1"/>
    <property type="molecule type" value="Genomic_DNA"/>
</dbReference>
<evidence type="ECO:0000256" key="1">
    <source>
        <dbReference type="SAM" id="MobiDB-lite"/>
    </source>
</evidence>
<accession>A0A822Z7Y3</accession>
<reference evidence="2 4" key="1">
    <citation type="journal article" date="2020" name="Mol. Biol. Evol.">
        <title>Distinct Expression and Methylation Patterns for Genes with Different Fates following a Single Whole-Genome Duplication in Flowering Plants.</title>
        <authorList>
            <person name="Shi T."/>
            <person name="Rahmani R.S."/>
            <person name="Gugger P.F."/>
            <person name="Wang M."/>
            <person name="Li H."/>
            <person name="Zhang Y."/>
            <person name="Li Z."/>
            <person name="Wang Q."/>
            <person name="Van de Peer Y."/>
            <person name="Marchal K."/>
            <person name="Chen J."/>
        </authorList>
    </citation>
    <scope>NUCLEOTIDE SEQUENCE [LARGE SCALE GENOMIC DNA]</scope>
    <source>
        <tissue evidence="2">Leaf</tissue>
    </source>
</reference>
<dbReference type="AlphaFoldDB" id="A0A822Z7Y3"/>
<keyword evidence="4" id="KW-1185">Reference proteome</keyword>
<sequence length="135" mass="15514">MVDAFPRIAKWSSTTYRRKRTYSDAIAMLADDEVLQILVPTSSEEVALLDGEEDEEEGASSNQELVLEIKSLKSKVAQLTEKNIYLRSLLPSQVWKEKQCDEEDQPDKGGRKIRSRRERKKAPICVHHLLTNEQK</sequence>